<dbReference type="FunFam" id="3.20.20.100:FF:000011">
    <property type="entry name" value="Aldo/keto reductase"/>
    <property type="match status" value="1"/>
</dbReference>
<keyword evidence="2" id="KW-1185">Reference proteome</keyword>
<name>A0A6P8ZEA5_DROAB</name>
<dbReference type="SUPFAM" id="SSF51430">
    <property type="entry name" value="NAD(P)-linked oxidoreductase"/>
    <property type="match status" value="1"/>
</dbReference>
<proteinExistence type="predicted"/>
<dbReference type="InterPro" id="IPR020471">
    <property type="entry name" value="AKR"/>
</dbReference>
<dbReference type="Pfam" id="PF00248">
    <property type="entry name" value="Aldo_ket_red"/>
    <property type="match status" value="1"/>
</dbReference>
<feature type="domain" description="NADP-dependent oxidoreductase" evidence="1">
    <location>
        <begin position="46"/>
        <end position="321"/>
    </location>
</feature>
<dbReference type="InterPro" id="IPR044479">
    <property type="entry name" value="LGALDH-like"/>
</dbReference>
<evidence type="ECO:0000313" key="2">
    <source>
        <dbReference type="Proteomes" id="UP000515160"/>
    </source>
</evidence>
<dbReference type="PRINTS" id="PR00069">
    <property type="entry name" value="ALDKETRDTASE"/>
</dbReference>
<gene>
    <name evidence="3" type="primary">LOC117575795</name>
</gene>
<dbReference type="Gene3D" id="3.20.20.100">
    <property type="entry name" value="NADP-dependent oxidoreductase domain"/>
    <property type="match status" value="1"/>
</dbReference>
<reference evidence="3" key="1">
    <citation type="submission" date="2025-08" db="UniProtKB">
        <authorList>
            <consortium name="RefSeq"/>
        </authorList>
    </citation>
    <scope>IDENTIFICATION</scope>
    <source>
        <strain evidence="3">15112-1751.03</strain>
        <tissue evidence="3">Whole Adult</tissue>
    </source>
</reference>
<dbReference type="GO" id="GO:0005829">
    <property type="term" value="C:cytosol"/>
    <property type="evidence" value="ECO:0007669"/>
    <property type="project" value="TreeGrafter"/>
</dbReference>
<dbReference type="CDD" id="cd19163">
    <property type="entry name" value="AKR_galDH"/>
    <property type="match status" value="1"/>
</dbReference>
<dbReference type="InterPro" id="IPR023210">
    <property type="entry name" value="NADP_OxRdtase_dom"/>
</dbReference>
<dbReference type="AlphaFoldDB" id="A0A6P8ZEA5"/>
<dbReference type="GO" id="GO:0010349">
    <property type="term" value="F:L-galactose dehydrogenase activity"/>
    <property type="evidence" value="ECO:0007669"/>
    <property type="project" value="InterPro"/>
</dbReference>
<accession>A0A6P8ZEA5</accession>
<sequence>MCSLIVTTAMTGTLPATFVKGFHNEELVRRMEYRTLGSTGLKVSTLALGGATLSVLFDKKFDQEEGIKTVHEAIKSGINYIDTAPFYGQGESERLLGLALKDVPREAYYIATKVARYELDPDRMFNFTAEKTRESVKKSLDLLGLDYVDVLQVHDVDAAPSLDMVLNETIPVLEEYVKAGKARFIGITAYDVDALKECAERAKGRVQVVLSYARYTLLDNTLLRNMKAFKELHVGVICAAAHALGLLSNAGPQAWHPGSQELQSVGKQAAEVCKQRGVELGKLAMYYTMQLEDASTFLIGIPNRHLLQLNLDVVFNGLTATEQEVLQYLRENVFKQSYSWGSTLSTVGDFK</sequence>
<organism evidence="2 3">
    <name type="scientific">Drosophila albomicans</name>
    <name type="common">Fruit fly</name>
    <dbReference type="NCBI Taxonomy" id="7291"/>
    <lineage>
        <taxon>Eukaryota</taxon>
        <taxon>Metazoa</taxon>
        <taxon>Ecdysozoa</taxon>
        <taxon>Arthropoda</taxon>
        <taxon>Hexapoda</taxon>
        <taxon>Insecta</taxon>
        <taxon>Pterygota</taxon>
        <taxon>Neoptera</taxon>
        <taxon>Endopterygota</taxon>
        <taxon>Diptera</taxon>
        <taxon>Brachycera</taxon>
        <taxon>Muscomorpha</taxon>
        <taxon>Ephydroidea</taxon>
        <taxon>Drosophilidae</taxon>
        <taxon>Drosophila</taxon>
    </lineage>
</organism>
<dbReference type="InterPro" id="IPR036812">
    <property type="entry name" value="NAD(P)_OxRdtase_dom_sf"/>
</dbReference>
<dbReference type="RefSeq" id="XP_034116062.1">
    <property type="nucleotide sequence ID" value="XM_034260171.2"/>
</dbReference>
<dbReference type="PANTHER" id="PTHR42686:SF1">
    <property type="entry name" value="GH17980P-RELATED"/>
    <property type="match status" value="1"/>
</dbReference>
<dbReference type="GeneID" id="117575795"/>
<dbReference type="Proteomes" id="UP000515160">
    <property type="component" value="Chromosome 2R"/>
</dbReference>
<evidence type="ECO:0000313" key="3">
    <source>
        <dbReference type="RefSeq" id="XP_034116062.1"/>
    </source>
</evidence>
<dbReference type="OrthoDB" id="48988at2759"/>
<protein>
    <submittedName>
        <fullName evidence="3">Uncharacterized protein LOC117575795</fullName>
    </submittedName>
</protein>
<evidence type="ECO:0000259" key="1">
    <source>
        <dbReference type="Pfam" id="PF00248"/>
    </source>
</evidence>
<dbReference type="PANTHER" id="PTHR42686">
    <property type="entry name" value="GH17980P-RELATED"/>
    <property type="match status" value="1"/>
</dbReference>